<proteinExistence type="predicted"/>
<accession>A0ABW4PLJ6</accession>
<name>A0ABW4PLJ6_9ACTN</name>
<protein>
    <submittedName>
        <fullName evidence="1">Uncharacterized protein</fullName>
    </submittedName>
</protein>
<dbReference type="EMBL" id="JBHUFU010000006">
    <property type="protein sequence ID" value="MFD1830316.1"/>
    <property type="molecule type" value="Genomic_DNA"/>
</dbReference>
<comment type="caution">
    <text evidence="1">The sequence shown here is derived from an EMBL/GenBank/DDBJ whole genome shotgun (WGS) entry which is preliminary data.</text>
</comment>
<dbReference type="Proteomes" id="UP001597365">
    <property type="component" value="Unassembled WGS sequence"/>
</dbReference>
<organism evidence="1 2">
    <name type="scientific">Streptomyces desertarenae</name>
    <dbReference type="NCBI Taxonomy" id="2666184"/>
    <lineage>
        <taxon>Bacteria</taxon>
        <taxon>Bacillati</taxon>
        <taxon>Actinomycetota</taxon>
        <taxon>Actinomycetes</taxon>
        <taxon>Kitasatosporales</taxon>
        <taxon>Streptomycetaceae</taxon>
        <taxon>Streptomyces</taxon>
    </lineage>
</organism>
<reference evidence="2" key="1">
    <citation type="journal article" date="2019" name="Int. J. Syst. Evol. Microbiol.">
        <title>The Global Catalogue of Microorganisms (GCM) 10K type strain sequencing project: providing services to taxonomists for standard genome sequencing and annotation.</title>
        <authorList>
            <consortium name="The Broad Institute Genomics Platform"/>
            <consortium name="The Broad Institute Genome Sequencing Center for Infectious Disease"/>
            <person name="Wu L."/>
            <person name="Ma J."/>
        </authorList>
    </citation>
    <scope>NUCLEOTIDE SEQUENCE [LARGE SCALE GENOMIC DNA]</scope>
    <source>
        <strain evidence="2">CGMCC 4.7455</strain>
    </source>
</reference>
<keyword evidence="2" id="KW-1185">Reference proteome</keyword>
<evidence type="ECO:0000313" key="1">
    <source>
        <dbReference type="EMBL" id="MFD1830316.1"/>
    </source>
</evidence>
<dbReference type="RefSeq" id="WP_380899287.1">
    <property type="nucleotide sequence ID" value="NZ_JBHUFU010000006.1"/>
</dbReference>
<sequence>MASLVYFTKLSEKDSSVRYAFGEDPTEMVRSLTIDKGTRRSSPDDENTDYLFLKASRKINWVYGESGSWPERGMGAS</sequence>
<gene>
    <name evidence="1" type="ORF">ACFSJS_11645</name>
</gene>
<evidence type="ECO:0000313" key="2">
    <source>
        <dbReference type="Proteomes" id="UP001597365"/>
    </source>
</evidence>